<name>A0ABV7P873_9PSEU</name>
<gene>
    <name evidence="1" type="ORF">ACFOSH_35350</name>
</gene>
<evidence type="ECO:0000313" key="1">
    <source>
        <dbReference type="EMBL" id="MFC3454740.1"/>
    </source>
</evidence>
<evidence type="ECO:0000313" key="2">
    <source>
        <dbReference type="Proteomes" id="UP001595645"/>
    </source>
</evidence>
<dbReference type="RefSeq" id="WP_378244522.1">
    <property type="nucleotide sequence ID" value="NZ_JBHRWK010000071.1"/>
</dbReference>
<keyword evidence="2" id="KW-1185">Reference proteome</keyword>
<dbReference type="EMBL" id="JBHRWK010000071">
    <property type="protein sequence ID" value="MFC3454740.1"/>
    <property type="molecule type" value="Genomic_DNA"/>
</dbReference>
<accession>A0ABV7P873</accession>
<proteinExistence type="predicted"/>
<dbReference type="Proteomes" id="UP001595645">
    <property type="component" value="Unassembled WGS sequence"/>
</dbReference>
<reference evidence="2" key="1">
    <citation type="journal article" date="2019" name="Int. J. Syst. Evol. Microbiol.">
        <title>The Global Catalogue of Microorganisms (GCM) 10K type strain sequencing project: providing services to taxonomists for standard genome sequencing and annotation.</title>
        <authorList>
            <consortium name="The Broad Institute Genomics Platform"/>
            <consortium name="The Broad Institute Genome Sequencing Center for Infectious Disease"/>
            <person name="Wu L."/>
            <person name="Ma J."/>
        </authorList>
    </citation>
    <scope>NUCLEOTIDE SEQUENCE [LARGE SCALE GENOMIC DNA]</scope>
    <source>
        <strain evidence="2">CGMCC 4.7676</strain>
    </source>
</reference>
<protein>
    <recommendedName>
        <fullName evidence="3">Type II toxin-antitoxin system HicB family antitoxin</fullName>
    </recommendedName>
</protein>
<sequence length="60" mass="6735">MKTYRGAAVRDGRFWLVRVEGVGATQGRSKPEARYMAAELIETLHGISRAEFDVHIDFAP</sequence>
<comment type="caution">
    <text evidence="1">The sequence shown here is derived from an EMBL/GenBank/DDBJ whole genome shotgun (WGS) entry which is preliminary data.</text>
</comment>
<organism evidence="1 2">
    <name type="scientific">Amycolatopsis speibonae</name>
    <dbReference type="NCBI Taxonomy" id="1450224"/>
    <lineage>
        <taxon>Bacteria</taxon>
        <taxon>Bacillati</taxon>
        <taxon>Actinomycetota</taxon>
        <taxon>Actinomycetes</taxon>
        <taxon>Pseudonocardiales</taxon>
        <taxon>Pseudonocardiaceae</taxon>
        <taxon>Amycolatopsis</taxon>
    </lineage>
</organism>
<evidence type="ECO:0008006" key="3">
    <source>
        <dbReference type="Google" id="ProtNLM"/>
    </source>
</evidence>